<organism evidence="6">
    <name type="scientific">marine metagenome</name>
    <dbReference type="NCBI Taxonomy" id="408172"/>
    <lineage>
        <taxon>unclassified sequences</taxon>
        <taxon>metagenomes</taxon>
        <taxon>ecological metagenomes</taxon>
    </lineage>
</organism>
<name>A0A382ZW57_9ZZZZ</name>
<dbReference type="Pfam" id="PF01943">
    <property type="entry name" value="Polysacc_synt"/>
    <property type="match status" value="1"/>
</dbReference>
<feature type="transmembrane region" description="Helical" evidence="5">
    <location>
        <begin position="45"/>
        <end position="73"/>
    </location>
</feature>
<proteinExistence type="predicted"/>
<evidence type="ECO:0000256" key="4">
    <source>
        <dbReference type="ARBA" id="ARBA00023136"/>
    </source>
</evidence>
<gene>
    <name evidence="6" type="ORF">METZ01_LOCUS452363</name>
</gene>
<accession>A0A382ZW57</accession>
<dbReference type="EMBL" id="UINC01187011">
    <property type="protein sequence ID" value="SVD99509.1"/>
    <property type="molecule type" value="Genomic_DNA"/>
</dbReference>
<evidence type="ECO:0000256" key="1">
    <source>
        <dbReference type="ARBA" id="ARBA00004141"/>
    </source>
</evidence>
<evidence type="ECO:0008006" key="7">
    <source>
        <dbReference type="Google" id="ProtNLM"/>
    </source>
</evidence>
<dbReference type="InterPro" id="IPR002797">
    <property type="entry name" value="Polysacc_synth"/>
</dbReference>
<feature type="non-terminal residue" evidence="6">
    <location>
        <position position="89"/>
    </location>
</feature>
<evidence type="ECO:0000256" key="5">
    <source>
        <dbReference type="SAM" id="Phobius"/>
    </source>
</evidence>
<keyword evidence="3 5" id="KW-1133">Transmembrane helix</keyword>
<feature type="transmembrane region" description="Helical" evidence="5">
    <location>
        <begin position="18"/>
        <end position="39"/>
    </location>
</feature>
<protein>
    <recommendedName>
        <fullName evidence="7">Polysaccharide biosynthesis protein C-terminal domain-containing protein</fullName>
    </recommendedName>
</protein>
<reference evidence="6" key="1">
    <citation type="submission" date="2018-05" db="EMBL/GenBank/DDBJ databases">
        <authorList>
            <person name="Lanie J.A."/>
            <person name="Ng W.-L."/>
            <person name="Kazmierczak K.M."/>
            <person name="Andrzejewski T.M."/>
            <person name="Davidsen T.M."/>
            <person name="Wayne K.J."/>
            <person name="Tettelin H."/>
            <person name="Glass J.I."/>
            <person name="Rusch D."/>
            <person name="Podicherti R."/>
            <person name="Tsui H.-C.T."/>
            <person name="Winkler M.E."/>
        </authorList>
    </citation>
    <scope>NUCLEOTIDE SEQUENCE</scope>
</reference>
<dbReference type="AlphaFoldDB" id="A0A382ZW57"/>
<keyword evidence="2 5" id="KW-0812">Transmembrane</keyword>
<dbReference type="GO" id="GO:0016020">
    <property type="term" value="C:membrane"/>
    <property type="evidence" value="ECO:0007669"/>
    <property type="project" value="UniProtKB-SubCell"/>
</dbReference>
<evidence type="ECO:0000313" key="6">
    <source>
        <dbReference type="EMBL" id="SVD99509.1"/>
    </source>
</evidence>
<evidence type="ECO:0000256" key="3">
    <source>
        <dbReference type="ARBA" id="ARBA00022989"/>
    </source>
</evidence>
<comment type="subcellular location">
    <subcellularLocation>
        <location evidence="1">Membrane</location>
        <topology evidence="1">Multi-pass membrane protein</topology>
    </subcellularLocation>
</comment>
<sequence length="89" mass="9711">MSTSFSIRSFYQRIAGNVIYLFVGIGITSITIFASNIILARFLGIKIFGALTFLLGMINIITMMVDLGLFTAATKRIAEELGRSQSGIL</sequence>
<evidence type="ECO:0000256" key="2">
    <source>
        <dbReference type="ARBA" id="ARBA00022692"/>
    </source>
</evidence>
<keyword evidence="4 5" id="KW-0472">Membrane</keyword>